<accession>A0A0E0MV62</accession>
<dbReference type="Gramene" id="ORUFI01G13680.1">
    <property type="protein sequence ID" value="ORUFI01G13680.1"/>
    <property type="gene ID" value="ORUFI01G13680"/>
</dbReference>
<evidence type="ECO:0000313" key="3">
    <source>
        <dbReference type="Proteomes" id="UP000008022"/>
    </source>
</evidence>
<sequence>MRSHKSMGMHCALCIPVQHLAHARAVVGRAAHRAPSELMPTGLPPAAPHLGAELELAVAIVVAGGCCCYYWRLEVKFLGRRLHATGHARVGHEEVGRVGLHLREAPPEVGEKRAAADGAASSEVEGCEGAP</sequence>
<proteinExistence type="predicted"/>
<evidence type="ECO:0000256" key="1">
    <source>
        <dbReference type="SAM" id="MobiDB-lite"/>
    </source>
</evidence>
<feature type="region of interest" description="Disordered" evidence="1">
    <location>
        <begin position="106"/>
        <end position="131"/>
    </location>
</feature>
<dbReference type="AlphaFoldDB" id="A0A0E0MV62"/>
<dbReference type="EnsemblPlants" id="ORUFI01G13680.1">
    <property type="protein sequence ID" value="ORUFI01G13680.1"/>
    <property type="gene ID" value="ORUFI01G13680"/>
</dbReference>
<reference evidence="2" key="2">
    <citation type="submission" date="2015-06" db="UniProtKB">
        <authorList>
            <consortium name="EnsemblPlants"/>
        </authorList>
    </citation>
    <scope>IDENTIFICATION</scope>
</reference>
<dbReference type="HOGENOM" id="CLU_1930959_0_0_1"/>
<name>A0A0E0MV62_ORYRU</name>
<protein>
    <submittedName>
        <fullName evidence="2">Uncharacterized protein</fullName>
    </submittedName>
</protein>
<reference evidence="3" key="1">
    <citation type="submission" date="2013-06" db="EMBL/GenBank/DDBJ databases">
        <authorList>
            <person name="Zhao Q."/>
        </authorList>
    </citation>
    <scope>NUCLEOTIDE SEQUENCE</scope>
    <source>
        <strain evidence="3">cv. W1943</strain>
    </source>
</reference>
<dbReference type="eggNOG" id="ENOG502R5ND">
    <property type="taxonomic scope" value="Eukaryota"/>
</dbReference>
<organism evidence="2 3">
    <name type="scientific">Oryza rufipogon</name>
    <name type="common">Brownbeard rice</name>
    <name type="synonym">Asian wild rice</name>
    <dbReference type="NCBI Taxonomy" id="4529"/>
    <lineage>
        <taxon>Eukaryota</taxon>
        <taxon>Viridiplantae</taxon>
        <taxon>Streptophyta</taxon>
        <taxon>Embryophyta</taxon>
        <taxon>Tracheophyta</taxon>
        <taxon>Spermatophyta</taxon>
        <taxon>Magnoliopsida</taxon>
        <taxon>Liliopsida</taxon>
        <taxon>Poales</taxon>
        <taxon>Poaceae</taxon>
        <taxon>BOP clade</taxon>
        <taxon>Oryzoideae</taxon>
        <taxon>Oryzeae</taxon>
        <taxon>Oryzinae</taxon>
        <taxon>Oryza</taxon>
    </lineage>
</organism>
<evidence type="ECO:0000313" key="2">
    <source>
        <dbReference type="EnsemblPlants" id="ORUFI01G13680.1"/>
    </source>
</evidence>
<dbReference type="Proteomes" id="UP000008022">
    <property type="component" value="Unassembled WGS sequence"/>
</dbReference>
<keyword evidence="3" id="KW-1185">Reference proteome</keyword>
<feature type="compositionally biased region" description="Basic and acidic residues" evidence="1">
    <location>
        <begin position="106"/>
        <end position="115"/>
    </location>
</feature>